<sequence>SIMACDEKNPIVFLEVSVGGQPIGQIKIELFADIVPRTAENFRQFCTGEFRRDGIPLGYKGCSFHRVIKDFMVQGGDFVQNNGTGLMSIYGGKFEDENFKMRHTGPGLLSMANSGAHTNGCQFFITCAKCDFLDKKHVVFGKVLGESLLVVRKIENVPVGPNNRPKLPVVITQCGEL</sequence>
<dbReference type="GO" id="GO:0016607">
    <property type="term" value="C:nuclear speck"/>
    <property type="evidence" value="ECO:0007669"/>
    <property type="project" value="UniProtKB-SubCell"/>
</dbReference>
<evidence type="ECO:0000256" key="1">
    <source>
        <dbReference type="ARBA" id="ARBA00000971"/>
    </source>
</evidence>
<evidence type="ECO:0000256" key="3">
    <source>
        <dbReference type="ARBA" id="ARBA00004496"/>
    </source>
</evidence>
<dbReference type="Ensembl" id="ENSCINT00000006919.3">
    <property type="protein sequence ID" value="ENSCINP00000006919.3"/>
    <property type="gene ID" value="ENSCING00000003378.3"/>
</dbReference>
<accession>F7A771</accession>
<reference evidence="17" key="4">
    <citation type="submission" date="2025-09" db="UniProtKB">
        <authorList>
            <consortium name="Ensembl"/>
        </authorList>
    </citation>
    <scope>IDENTIFICATION</scope>
</reference>
<dbReference type="PIRSF" id="PIRSF001467">
    <property type="entry name" value="Peptidylpro_ismrse"/>
    <property type="match status" value="1"/>
</dbReference>
<dbReference type="GO" id="GO:0005681">
    <property type="term" value="C:spliceosomal complex"/>
    <property type="evidence" value="ECO:0007669"/>
    <property type="project" value="UniProtKB-KW"/>
</dbReference>
<dbReference type="GO" id="GO:0006457">
    <property type="term" value="P:protein folding"/>
    <property type="evidence" value="ECO:0000318"/>
    <property type="project" value="GO_Central"/>
</dbReference>
<dbReference type="FunCoup" id="F7A771">
    <property type="interactions" value="1098"/>
</dbReference>
<dbReference type="InParanoid" id="F7A771"/>
<reference evidence="17" key="3">
    <citation type="submission" date="2025-08" db="UniProtKB">
        <authorList>
            <consortium name="Ensembl"/>
        </authorList>
    </citation>
    <scope>IDENTIFICATION</scope>
</reference>
<dbReference type="HOGENOM" id="CLU_012062_4_3_1"/>
<keyword evidence="7" id="KW-0007">Acetylation</keyword>
<dbReference type="PROSITE" id="PS50072">
    <property type="entry name" value="CSA_PPIASE_2"/>
    <property type="match status" value="1"/>
</dbReference>
<evidence type="ECO:0000256" key="6">
    <source>
        <dbReference type="ARBA" id="ARBA00022728"/>
    </source>
</evidence>
<evidence type="ECO:0000313" key="17">
    <source>
        <dbReference type="Ensembl" id="ENSCINP00000006919.3"/>
    </source>
</evidence>
<dbReference type="GO" id="GO:0003755">
    <property type="term" value="F:peptidyl-prolyl cis-trans isomerase activity"/>
    <property type="evidence" value="ECO:0000318"/>
    <property type="project" value="GO_Central"/>
</dbReference>
<keyword evidence="9" id="KW-0143">Chaperone</keyword>
<dbReference type="Gene3D" id="2.40.100.10">
    <property type="entry name" value="Cyclophilin-like"/>
    <property type="match status" value="1"/>
</dbReference>
<comment type="catalytic activity">
    <reaction evidence="1 15">
        <text>[protein]-peptidylproline (omega=180) = [protein]-peptidylproline (omega=0)</text>
        <dbReference type="Rhea" id="RHEA:16237"/>
        <dbReference type="Rhea" id="RHEA-COMP:10747"/>
        <dbReference type="Rhea" id="RHEA-COMP:10748"/>
        <dbReference type="ChEBI" id="CHEBI:83833"/>
        <dbReference type="ChEBI" id="CHEBI:83834"/>
        <dbReference type="EC" id="5.2.1.8"/>
    </reaction>
</comment>
<dbReference type="AlphaFoldDB" id="F7A771"/>
<dbReference type="GO" id="GO:0008380">
    <property type="term" value="P:RNA splicing"/>
    <property type="evidence" value="ECO:0007669"/>
    <property type="project" value="UniProtKB-KW"/>
</dbReference>
<reference evidence="17" key="2">
    <citation type="journal article" date="2008" name="Genome Biol.">
        <title>Improved genome assembly and evidence-based global gene model set for the chordate Ciona intestinalis: new insight into intron and operon populations.</title>
        <authorList>
            <person name="Satou Y."/>
            <person name="Mineta K."/>
            <person name="Ogasawara M."/>
            <person name="Sasakura Y."/>
            <person name="Shoguchi E."/>
            <person name="Ueno K."/>
            <person name="Yamada L."/>
            <person name="Matsumoto J."/>
            <person name="Wasserscheid J."/>
            <person name="Dewar K."/>
            <person name="Wiley G.B."/>
            <person name="Macmil S.L."/>
            <person name="Roe B.A."/>
            <person name="Zeller R.W."/>
            <person name="Hastings K.E."/>
            <person name="Lemaire P."/>
            <person name="Lindquist E."/>
            <person name="Endo T."/>
            <person name="Hotta K."/>
            <person name="Inaba K."/>
        </authorList>
    </citation>
    <scope>NUCLEOTIDE SEQUENCE [LARGE SCALE GENOMIC DNA]</scope>
    <source>
        <strain evidence="17">wild type</strain>
    </source>
</reference>
<dbReference type="GO" id="GO:0005737">
    <property type="term" value="C:cytoplasm"/>
    <property type="evidence" value="ECO:0000318"/>
    <property type="project" value="GO_Central"/>
</dbReference>
<dbReference type="OMA" id="SVWGQVI"/>
<comment type="function">
    <text evidence="15">PPIases accelerate the folding of proteins. It catalyzes the cis-trans isomerization of proline imidic peptide bonds in oligopeptides.</text>
</comment>
<dbReference type="PROSITE" id="PS00170">
    <property type="entry name" value="CSA_PPIASE_1"/>
    <property type="match status" value="1"/>
</dbReference>
<dbReference type="GO" id="GO:0006397">
    <property type="term" value="P:mRNA processing"/>
    <property type="evidence" value="ECO:0007669"/>
    <property type="project" value="UniProtKB-KW"/>
</dbReference>
<name>F7A771_CIOIN</name>
<evidence type="ECO:0000256" key="5">
    <source>
        <dbReference type="ARBA" id="ARBA00022664"/>
    </source>
</evidence>
<keyword evidence="5" id="KW-0507">mRNA processing</keyword>
<dbReference type="Proteomes" id="UP000008144">
    <property type="component" value="Chromosome 8"/>
</dbReference>
<dbReference type="FunFam" id="2.40.100.10:FF:000017">
    <property type="entry name" value="Peptidyl-prolyl cis-trans isomerase"/>
    <property type="match status" value="1"/>
</dbReference>
<dbReference type="GeneTree" id="ENSGT00940000154721"/>
<proteinExistence type="inferred from homology"/>
<keyword evidence="10" id="KW-0508">mRNA splicing</keyword>
<reference evidence="18" key="1">
    <citation type="journal article" date="2002" name="Science">
        <title>The draft genome of Ciona intestinalis: insights into chordate and vertebrate origins.</title>
        <authorList>
            <person name="Dehal P."/>
            <person name="Satou Y."/>
            <person name="Campbell R.K."/>
            <person name="Chapman J."/>
            <person name="Degnan B."/>
            <person name="De Tomaso A."/>
            <person name="Davidson B."/>
            <person name="Di Gregorio A."/>
            <person name="Gelpke M."/>
            <person name="Goodstein D.M."/>
            <person name="Harafuji N."/>
            <person name="Hastings K.E."/>
            <person name="Ho I."/>
            <person name="Hotta K."/>
            <person name="Huang W."/>
            <person name="Kawashima T."/>
            <person name="Lemaire P."/>
            <person name="Martinez D."/>
            <person name="Meinertzhagen I.A."/>
            <person name="Necula S."/>
            <person name="Nonaka M."/>
            <person name="Putnam N."/>
            <person name="Rash S."/>
            <person name="Saiga H."/>
            <person name="Satake M."/>
            <person name="Terry A."/>
            <person name="Yamada L."/>
            <person name="Wang H.G."/>
            <person name="Awazu S."/>
            <person name="Azumi K."/>
            <person name="Boore J."/>
            <person name="Branno M."/>
            <person name="Chin-Bow S."/>
            <person name="DeSantis R."/>
            <person name="Doyle S."/>
            <person name="Francino P."/>
            <person name="Keys D.N."/>
            <person name="Haga S."/>
            <person name="Hayashi H."/>
            <person name="Hino K."/>
            <person name="Imai K.S."/>
            <person name="Inaba K."/>
            <person name="Kano S."/>
            <person name="Kobayashi K."/>
            <person name="Kobayashi M."/>
            <person name="Lee B.I."/>
            <person name="Makabe K.W."/>
            <person name="Manohar C."/>
            <person name="Matassi G."/>
            <person name="Medina M."/>
            <person name="Mochizuki Y."/>
            <person name="Mount S."/>
            <person name="Morishita T."/>
            <person name="Miura S."/>
            <person name="Nakayama A."/>
            <person name="Nishizaka S."/>
            <person name="Nomoto H."/>
            <person name="Ohta F."/>
            <person name="Oishi K."/>
            <person name="Rigoutsos I."/>
            <person name="Sano M."/>
            <person name="Sasaki A."/>
            <person name="Sasakura Y."/>
            <person name="Shoguchi E."/>
            <person name="Shin-i T."/>
            <person name="Spagnuolo A."/>
            <person name="Stainier D."/>
            <person name="Suzuki M.M."/>
            <person name="Tassy O."/>
            <person name="Takatori N."/>
            <person name="Tokuoka M."/>
            <person name="Yagi K."/>
            <person name="Yoshizaki F."/>
            <person name="Wada S."/>
            <person name="Zhang C."/>
            <person name="Hyatt P.D."/>
            <person name="Larimer F."/>
            <person name="Detter C."/>
            <person name="Doggett N."/>
            <person name="Glavina T."/>
            <person name="Hawkins T."/>
            <person name="Richardson P."/>
            <person name="Lucas S."/>
            <person name="Kohara Y."/>
            <person name="Levine M."/>
            <person name="Satoh N."/>
            <person name="Rokhsar D.S."/>
        </authorList>
    </citation>
    <scope>NUCLEOTIDE SEQUENCE [LARGE SCALE GENOMIC DNA]</scope>
</reference>
<comment type="function">
    <text evidence="14">PPIase that catalyzes the cis-trans isomerization of proline imidic peptide bonds in oligopeptides and may therefore assist protein folding. Participates in pre-mRNA splicing. May play a role in the assembly of the U4/U5/U6 tri-snRNP complex, one of the building blocks of the spliceosome. May act as a chaperone.</text>
</comment>
<comment type="similarity">
    <text evidence="13">Belongs to the cyclophilin-type PPIase family. PPIase H subfamily.</text>
</comment>
<dbReference type="EC" id="5.2.1.8" evidence="15"/>
<keyword evidence="4" id="KW-0963">Cytoplasm</keyword>
<keyword evidence="8 15" id="KW-0697">Rotamase</keyword>
<organism evidence="17 18">
    <name type="scientific">Ciona intestinalis</name>
    <name type="common">Transparent sea squirt</name>
    <name type="synonym">Ascidia intestinalis</name>
    <dbReference type="NCBI Taxonomy" id="7719"/>
    <lineage>
        <taxon>Eukaryota</taxon>
        <taxon>Metazoa</taxon>
        <taxon>Chordata</taxon>
        <taxon>Tunicata</taxon>
        <taxon>Ascidiacea</taxon>
        <taxon>Phlebobranchia</taxon>
        <taxon>Cionidae</taxon>
        <taxon>Ciona</taxon>
    </lineage>
</organism>
<evidence type="ECO:0000256" key="10">
    <source>
        <dbReference type="ARBA" id="ARBA00023187"/>
    </source>
</evidence>
<evidence type="ECO:0000256" key="15">
    <source>
        <dbReference type="RuleBase" id="RU363019"/>
    </source>
</evidence>
<dbReference type="InterPro" id="IPR020892">
    <property type="entry name" value="Cyclophilin-type_PPIase_CS"/>
</dbReference>
<protein>
    <recommendedName>
        <fullName evidence="15">Peptidyl-prolyl cis-trans isomerase</fullName>
        <shortName evidence="15">PPIase</shortName>
        <ecNumber evidence="15">5.2.1.8</ecNumber>
    </recommendedName>
</protein>
<evidence type="ECO:0000256" key="14">
    <source>
        <dbReference type="ARBA" id="ARBA00059766"/>
    </source>
</evidence>
<dbReference type="PANTHER" id="PTHR11071">
    <property type="entry name" value="PEPTIDYL-PROLYL CIS-TRANS ISOMERASE"/>
    <property type="match status" value="1"/>
</dbReference>
<evidence type="ECO:0000313" key="18">
    <source>
        <dbReference type="Proteomes" id="UP000008144"/>
    </source>
</evidence>
<evidence type="ECO:0000256" key="4">
    <source>
        <dbReference type="ARBA" id="ARBA00022490"/>
    </source>
</evidence>
<dbReference type="PANTHER" id="PTHR11071:SF561">
    <property type="entry name" value="PEPTIDYL-PROLYL CIS-TRANS ISOMERASE D-RELATED"/>
    <property type="match status" value="1"/>
</dbReference>
<evidence type="ECO:0000256" key="13">
    <source>
        <dbReference type="ARBA" id="ARBA00038512"/>
    </source>
</evidence>
<dbReference type="InterPro" id="IPR029000">
    <property type="entry name" value="Cyclophilin-like_dom_sf"/>
</dbReference>
<dbReference type="InterPro" id="IPR002130">
    <property type="entry name" value="Cyclophilin-type_PPIase_dom"/>
</dbReference>
<keyword evidence="6" id="KW-0747">Spliceosome</keyword>
<evidence type="ECO:0000256" key="7">
    <source>
        <dbReference type="ARBA" id="ARBA00022990"/>
    </source>
</evidence>
<evidence type="ECO:0000256" key="2">
    <source>
        <dbReference type="ARBA" id="ARBA00004324"/>
    </source>
</evidence>
<dbReference type="Pfam" id="PF00160">
    <property type="entry name" value="Pro_isomerase"/>
    <property type="match status" value="1"/>
</dbReference>
<feature type="domain" description="PPIase cyclophilin-type" evidence="16">
    <location>
        <begin position="13"/>
        <end position="176"/>
    </location>
</feature>
<dbReference type="SUPFAM" id="SSF50891">
    <property type="entry name" value="Cyclophilin-like"/>
    <property type="match status" value="1"/>
</dbReference>
<keyword evidence="12" id="KW-0539">Nucleus</keyword>
<dbReference type="PRINTS" id="PR00153">
    <property type="entry name" value="CSAPPISMRASE"/>
</dbReference>
<dbReference type="STRING" id="7719.ENSCINP00000006919"/>
<dbReference type="CDD" id="cd01926">
    <property type="entry name" value="cyclophilin_ABH_like"/>
    <property type="match status" value="1"/>
</dbReference>
<comment type="subcellular location">
    <subcellularLocation>
        <location evidence="3">Cytoplasm</location>
    </subcellularLocation>
    <subcellularLocation>
        <location evidence="2">Nucleus speckle</location>
    </subcellularLocation>
</comment>
<evidence type="ECO:0000256" key="9">
    <source>
        <dbReference type="ARBA" id="ARBA00023186"/>
    </source>
</evidence>
<keyword evidence="11 15" id="KW-0413">Isomerase</keyword>
<evidence type="ECO:0000256" key="12">
    <source>
        <dbReference type="ARBA" id="ARBA00023242"/>
    </source>
</evidence>
<dbReference type="EMBL" id="EAAA01002665">
    <property type="status" value="NOT_ANNOTATED_CDS"/>
    <property type="molecule type" value="Genomic_DNA"/>
</dbReference>
<evidence type="ECO:0000256" key="8">
    <source>
        <dbReference type="ARBA" id="ARBA00023110"/>
    </source>
</evidence>
<keyword evidence="18" id="KW-1185">Reference proteome</keyword>
<dbReference type="GO" id="GO:0016018">
    <property type="term" value="F:cyclosporin A binding"/>
    <property type="evidence" value="ECO:0000318"/>
    <property type="project" value="GO_Central"/>
</dbReference>
<evidence type="ECO:0000256" key="11">
    <source>
        <dbReference type="ARBA" id="ARBA00023235"/>
    </source>
</evidence>
<dbReference type="InterPro" id="IPR024936">
    <property type="entry name" value="Cyclophilin-type_PPIase"/>
</dbReference>
<evidence type="ECO:0000259" key="16">
    <source>
        <dbReference type="PROSITE" id="PS50072"/>
    </source>
</evidence>